<proteinExistence type="predicted"/>
<protein>
    <submittedName>
        <fullName evidence="1">Uncharacterized protein</fullName>
    </submittedName>
</protein>
<keyword evidence="2" id="KW-1185">Reference proteome</keyword>
<dbReference type="AlphaFoldDB" id="A0A5B7JXS5"/>
<gene>
    <name evidence="1" type="ORF">E2C01_093120</name>
</gene>
<evidence type="ECO:0000313" key="2">
    <source>
        <dbReference type="Proteomes" id="UP000324222"/>
    </source>
</evidence>
<dbReference type="EMBL" id="VSRR010111465">
    <property type="protein sequence ID" value="MPC97788.1"/>
    <property type="molecule type" value="Genomic_DNA"/>
</dbReference>
<dbReference type="Proteomes" id="UP000324222">
    <property type="component" value="Unassembled WGS sequence"/>
</dbReference>
<accession>A0A5B7JXS5</accession>
<name>A0A5B7JXS5_PORTR</name>
<evidence type="ECO:0000313" key="1">
    <source>
        <dbReference type="EMBL" id="MPC97788.1"/>
    </source>
</evidence>
<organism evidence="1 2">
    <name type="scientific">Portunus trituberculatus</name>
    <name type="common">Swimming crab</name>
    <name type="synonym">Neptunus trituberculatus</name>
    <dbReference type="NCBI Taxonomy" id="210409"/>
    <lineage>
        <taxon>Eukaryota</taxon>
        <taxon>Metazoa</taxon>
        <taxon>Ecdysozoa</taxon>
        <taxon>Arthropoda</taxon>
        <taxon>Crustacea</taxon>
        <taxon>Multicrustacea</taxon>
        <taxon>Malacostraca</taxon>
        <taxon>Eumalacostraca</taxon>
        <taxon>Eucarida</taxon>
        <taxon>Decapoda</taxon>
        <taxon>Pleocyemata</taxon>
        <taxon>Brachyura</taxon>
        <taxon>Eubrachyura</taxon>
        <taxon>Portunoidea</taxon>
        <taxon>Portunidae</taxon>
        <taxon>Portuninae</taxon>
        <taxon>Portunus</taxon>
    </lineage>
</organism>
<reference evidence="1 2" key="1">
    <citation type="submission" date="2019-05" db="EMBL/GenBank/DDBJ databases">
        <title>Another draft genome of Portunus trituberculatus and its Hox gene families provides insights of decapod evolution.</title>
        <authorList>
            <person name="Jeong J.-H."/>
            <person name="Song I."/>
            <person name="Kim S."/>
            <person name="Choi T."/>
            <person name="Kim D."/>
            <person name="Ryu S."/>
            <person name="Kim W."/>
        </authorList>
    </citation>
    <scope>NUCLEOTIDE SEQUENCE [LARGE SCALE GENOMIC DNA]</scope>
    <source>
        <tissue evidence="1">Muscle</tissue>
    </source>
</reference>
<sequence length="71" mass="7903">MWPRGTRWPGRKGGAAGDVLWARVWRGGRKVGDGEAVERWGSCFSRPKPPTLPLLANAFRTPKVCLNLQTE</sequence>
<comment type="caution">
    <text evidence="1">The sequence shown here is derived from an EMBL/GenBank/DDBJ whole genome shotgun (WGS) entry which is preliminary data.</text>
</comment>